<evidence type="ECO:0008006" key="4">
    <source>
        <dbReference type="Google" id="ProtNLM"/>
    </source>
</evidence>
<accession>G8BWX3</accession>
<dbReference type="GO" id="GO:0000994">
    <property type="term" value="F:RNA polymerase III core binding"/>
    <property type="evidence" value="ECO:0007669"/>
    <property type="project" value="EnsemblFungi"/>
</dbReference>
<dbReference type="AlphaFoldDB" id="G8BWX3"/>
<dbReference type="Proteomes" id="UP000005666">
    <property type="component" value="Chromosome 8"/>
</dbReference>
<dbReference type="EMBL" id="HE612863">
    <property type="protein sequence ID" value="CCE64277.1"/>
    <property type="molecule type" value="Genomic_DNA"/>
</dbReference>
<dbReference type="HOGENOM" id="CLU_037043_2_1_1"/>
<feature type="region of interest" description="Disordered" evidence="1">
    <location>
        <begin position="152"/>
        <end position="250"/>
    </location>
</feature>
<dbReference type="Pfam" id="PF09174">
    <property type="entry name" value="Maf1"/>
    <property type="match status" value="1"/>
</dbReference>
<dbReference type="GO" id="GO:0005737">
    <property type="term" value="C:cytoplasm"/>
    <property type="evidence" value="ECO:0007669"/>
    <property type="project" value="EnsemblFungi"/>
</dbReference>
<dbReference type="InterPro" id="IPR015257">
    <property type="entry name" value="Maf1"/>
</dbReference>
<dbReference type="PANTHER" id="PTHR22504">
    <property type="entry name" value="REPRESSOR OF RNA POLYMERASE III TRANSCRIPTION MAF1"/>
    <property type="match status" value="1"/>
</dbReference>
<dbReference type="InterPro" id="IPR038564">
    <property type="entry name" value="Maf1_sf"/>
</dbReference>
<sequence length="424" mass="48323">MKFIDELDVERVNQSLNFETADCKITGSCDIFTTKAVASDKKLYKTIDNHLNELLQENENYNLVIQQRKNSVIDIASESEDAIVNTSSNSLNIENGQNSPADKQYGKQNINSFWEQKRRLSVNDNDDQAKPNFFVRTNKLNDQNLKELVSENDYVSSSSVESVNLTKRSRHASNSSISSNISNNTSSNNNSNNNNNNNNNNNDLKSDDSKVNTFNDTTLQNNNKFKVTKTHPNRRRSSIQDAPPNISIGPFGPISETASRRTFAYLIAILNASYPDHDFSSLEPTNFVKSTIKQMVSKIENSLYSLGKKPDESMWEIINSHMDFSDSVIYEYDPSKLLLDDEPGYLWSLNWFIFNKKRKRVAYIYLTCVRLQNNLGELNKDNIPLMSKKEYVIDHDSNNFEGEYDLAVEENAIEDDSDMDVAVN</sequence>
<dbReference type="GeneID" id="11534058"/>
<dbReference type="GO" id="GO:0016480">
    <property type="term" value="P:negative regulation of transcription by RNA polymerase III"/>
    <property type="evidence" value="ECO:0007669"/>
    <property type="project" value="EnsemblFungi"/>
</dbReference>
<proteinExistence type="predicted"/>
<evidence type="ECO:0000313" key="3">
    <source>
        <dbReference type="Proteomes" id="UP000005666"/>
    </source>
</evidence>
<keyword evidence="3" id="KW-1185">Reference proteome</keyword>
<dbReference type="RefSeq" id="XP_003686711.1">
    <property type="nucleotide sequence ID" value="XM_003686663.1"/>
</dbReference>
<dbReference type="STRING" id="1071381.G8BWX3"/>
<dbReference type="GO" id="GO:0005730">
    <property type="term" value="C:nucleolus"/>
    <property type="evidence" value="ECO:0007669"/>
    <property type="project" value="EnsemblFungi"/>
</dbReference>
<dbReference type="OrthoDB" id="277029at2759"/>
<organism evidence="2 3">
    <name type="scientific">Tetrapisispora phaffii (strain ATCC 24235 / CBS 4417 / NBRC 1672 / NRRL Y-8282 / UCD 70-5)</name>
    <name type="common">Yeast</name>
    <name type="synonym">Fabospora phaffii</name>
    <dbReference type="NCBI Taxonomy" id="1071381"/>
    <lineage>
        <taxon>Eukaryota</taxon>
        <taxon>Fungi</taxon>
        <taxon>Dikarya</taxon>
        <taxon>Ascomycota</taxon>
        <taxon>Saccharomycotina</taxon>
        <taxon>Saccharomycetes</taxon>
        <taxon>Saccharomycetales</taxon>
        <taxon>Saccharomycetaceae</taxon>
        <taxon>Tetrapisispora</taxon>
    </lineage>
</organism>
<evidence type="ECO:0000313" key="2">
    <source>
        <dbReference type="EMBL" id="CCE64277.1"/>
    </source>
</evidence>
<protein>
    <recommendedName>
        <fullName evidence="4">Repressor of RNA polymerase III transcription MAF1</fullName>
    </recommendedName>
</protein>
<gene>
    <name evidence="2" type="primary">TPHA0H00670</name>
    <name evidence="2" type="ordered locus">TPHA_0H00670</name>
</gene>
<feature type="compositionally biased region" description="Polar residues" evidence="1">
    <location>
        <begin position="211"/>
        <end position="225"/>
    </location>
</feature>
<dbReference type="Gene3D" id="3.40.1000.50">
    <property type="entry name" value="Repressor of RNA polymerase III transcription Maf1"/>
    <property type="match status" value="1"/>
</dbReference>
<feature type="compositionally biased region" description="Basic residues" evidence="1">
    <location>
        <begin position="226"/>
        <end position="237"/>
    </location>
</feature>
<feature type="compositionally biased region" description="Low complexity" evidence="1">
    <location>
        <begin position="173"/>
        <end position="202"/>
    </location>
</feature>
<dbReference type="KEGG" id="tpf:TPHA_0H00670"/>
<dbReference type="PANTHER" id="PTHR22504:SF0">
    <property type="entry name" value="REPRESSOR OF RNA POLYMERASE III TRANSCRIPTION MAF1 HOMOLOG"/>
    <property type="match status" value="1"/>
</dbReference>
<feature type="compositionally biased region" description="Polar residues" evidence="1">
    <location>
        <begin position="153"/>
        <end position="166"/>
    </location>
</feature>
<name>G8BWX3_TETPH</name>
<reference evidence="2 3" key="1">
    <citation type="journal article" date="2011" name="Proc. Natl. Acad. Sci. U.S.A.">
        <title>Evolutionary erosion of yeast sex chromosomes by mating-type switching accidents.</title>
        <authorList>
            <person name="Gordon J.L."/>
            <person name="Armisen D."/>
            <person name="Proux-Wera E."/>
            <person name="Oheigeartaigh S.S."/>
            <person name="Byrne K.P."/>
            <person name="Wolfe K.H."/>
        </authorList>
    </citation>
    <scope>NUCLEOTIDE SEQUENCE [LARGE SCALE GENOMIC DNA]</scope>
    <source>
        <strain evidence="3">ATCC 24235 / CBS 4417 / NBRC 1672 / NRRL Y-8282 / UCD 70-5</strain>
    </source>
</reference>
<dbReference type="eggNOG" id="KOG3104">
    <property type="taxonomic scope" value="Eukaryota"/>
</dbReference>
<evidence type="ECO:0000256" key="1">
    <source>
        <dbReference type="SAM" id="MobiDB-lite"/>
    </source>
</evidence>
<dbReference type="OMA" id="INIGPFG"/>